<protein>
    <submittedName>
        <fullName evidence="1">Uncharacterized protein</fullName>
    </submittedName>
</protein>
<organism evidence="1 2">
    <name type="scientific">Pyrobaculum oguniense (strain DSM 13380 / JCM 10595 / TE7)</name>
    <dbReference type="NCBI Taxonomy" id="698757"/>
    <lineage>
        <taxon>Archaea</taxon>
        <taxon>Thermoproteota</taxon>
        <taxon>Thermoprotei</taxon>
        <taxon>Thermoproteales</taxon>
        <taxon>Thermoproteaceae</taxon>
        <taxon>Pyrobaculum</taxon>
    </lineage>
</organism>
<sequence length="58" mass="6140">MKPQKLPKKAALAAITLAVLVAYAGLTDRVDPIYPGVEIESNKPNPLLPGTYCSAAFL</sequence>
<accession>H6Q8G2</accession>
<dbReference type="HOGENOM" id="CLU_2968601_0_0_2"/>
<name>H6Q8G2_PYROT</name>
<reference evidence="1 2" key="1">
    <citation type="journal article" date="2012" name="Stand. Genomic Sci.">
        <title>Complete genome sequence of Pyrobaculum oguniense.</title>
        <authorList>
            <person name="Bernick D.L."/>
            <person name="Karplus K."/>
            <person name="Lui L.M."/>
            <person name="Coker J.K."/>
            <person name="Murphy J.N."/>
            <person name="Chan P.P."/>
            <person name="Cozen A.E."/>
            <person name="Lowe T.M."/>
        </authorList>
    </citation>
    <scope>NUCLEOTIDE SEQUENCE [LARGE SCALE GENOMIC DNA]</scope>
    <source>
        <strain evidence="1 2">TE7</strain>
    </source>
</reference>
<dbReference type="Proteomes" id="UP000009062">
    <property type="component" value="Chromosome"/>
</dbReference>
<evidence type="ECO:0000313" key="1">
    <source>
        <dbReference type="EMBL" id="AFA38969.1"/>
    </source>
</evidence>
<keyword evidence="2" id="KW-1185">Reference proteome</keyword>
<dbReference type="KEGG" id="pog:Pogu_0942"/>
<evidence type="ECO:0000313" key="2">
    <source>
        <dbReference type="Proteomes" id="UP000009062"/>
    </source>
</evidence>
<dbReference type="AlphaFoldDB" id="H6Q8G2"/>
<proteinExistence type="predicted"/>
<dbReference type="EMBL" id="CP003316">
    <property type="protein sequence ID" value="AFA38969.1"/>
    <property type="molecule type" value="Genomic_DNA"/>
</dbReference>
<gene>
    <name evidence="1" type="ordered locus">Pogu_0942</name>
</gene>
<dbReference type="STRING" id="698757.Pogu_0942"/>